<feature type="domain" description="C2H2-type" evidence="11">
    <location>
        <begin position="312"/>
        <end position="338"/>
    </location>
</feature>
<dbReference type="Proteomes" id="UP001162162">
    <property type="component" value="Unassembled WGS sequence"/>
</dbReference>
<dbReference type="Gene3D" id="3.30.160.60">
    <property type="entry name" value="Classic Zinc Finger"/>
    <property type="match status" value="2"/>
</dbReference>
<reference evidence="13" key="1">
    <citation type="journal article" date="2023" name="Insect Mol. Biol.">
        <title>Genome sequencing provides insights into the evolution of gene families encoding plant cell wall-degrading enzymes in longhorned beetles.</title>
        <authorList>
            <person name="Shin N.R."/>
            <person name="Okamura Y."/>
            <person name="Kirsch R."/>
            <person name="Pauchet Y."/>
        </authorList>
    </citation>
    <scope>NUCLEOTIDE SEQUENCE</scope>
    <source>
        <strain evidence="13">AMC_N1</strain>
    </source>
</reference>
<dbReference type="InterPro" id="IPR013087">
    <property type="entry name" value="Znf_C2H2_type"/>
</dbReference>
<comment type="caution">
    <text evidence="13">The sequence shown here is derived from an EMBL/GenBank/DDBJ whole genome shotgun (WGS) entry which is preliminary data.</text>
</comment>
<dbReference type="GO" id="GO:0005634">
    <property type="term" value="C:nucleus"/>
    <property type="evidence" value="ECO:0007669"/>
    <property type="project" value="UniProtKB-SubCell"/>
</dbReference>
<evidence type="ECO:0008006" key="15">
    <source>
        <dbReference type="Google" id="ProtNLM"/>
    </source>
</evidence>
<evidence type="ECO:0000313" key="13">
    <source>
        <dbReference type="EMBL" id="KAJ8948339.1"/>
    </source>
</evidence>
<feature type="region of interest" description="Disordered" evidence="10">
    <location>
        <begin position="136"/>
        <end position="155"/>
    </location>
</feature>
<protein>
    <recommendedName>
        <fullName evidence="15">Zinc finger protein</fullName>
    </recommendedName>
</protein>
<dbReference type="PANTHER" id="PTHR24392">
    <property type="entry name" value="ZINC FINGER PROTEIN"/>
    <property type="match status" value="1"/>
</dbReference>
<dbReference type="SMART" id="SM00692">
    <property type="entry name" value="DM3"/>
    <property type="match status" value="1"/>
</dbReference>
<sequence length="338" mass="39333">MVRNCLLCKTDFHAPDRSVHKFPKSPKLRGRWLDALGLKERGFNKNYAYLCSGHFSENDFCVNSLGVRHLRTGAVPTVTSRMQLDTERRDKFMSKDSINVVVPQIEFDRGLGSITFPMKVEKEAVDSMVLKRESVTNETSITEPSSSSITFTSSETQKLDESETIKRKHRLAYHYSSRQDASKATTYDCRFCSYKTKLKKNLTRHMWIHKDGSEVATYQCELCPYKTNRKGHMSRHALIHKDASEVPTYQCKRCPYKTKRKDNLFSHVLLRHQDAPDATTFERKFCPDKANLEEDFMRRVVIRGDASKRTIYLCKLCAFRTIQREHLYRHVKVHKDAC</sequence>
<evidence type="ECO:0000256" key="6">
    <source>
        <dbReference type="ARBA" id="ARBA00023125"/>
    </source>
</evidence>
<evidence type="ECO:0000256" key="1">
    <source>
        <dbReference type="ARBA" id="ARBA00004123"/>
    </source>
</evidence>
<comment type="subcellular location">
    <subcellularLocation>
        <location evidence="1">Nucleus</location>
    </subcellularLocation>
</comment>
<keyword evidence="2" id="KW-0479">Metal-binding</keyword>
<dbReference type="Pfam" id="PF05485">
    <property type="entry name" value="THAP"/>
    <property type="match status" value="1"/>
</dbReference>
<dbReference type="InterPro" id="IPR038441">
    <property type="entry name" value="THAP_Znf_sf"/>
</dbReference>
<dbReference type="GO" id="GO:0008270">
    <property type="term" value="F:zinc ion binding"/>
    <property type="evidence" value="ECO:0007669"/>
    <property type="project" value="UniProtKB-KW"/>
</dbReference>
<gene>
    <name evidence="13" type="ORF">NQ318_019324</name>
</gene>
<evidence type="ECO:0000256" key="9">
    <source>
        <dbReference type="PROSITE-ProRule" id="PRU00309"/>
    </source>
</evidence>
<evidence type="ECO:0000313" key="14">
    <source>
        <dbReference type="Proteomes" id="UP001162162"/>
    </source>
</evidence>
<dbReference type="AlphaFoldDB" id="A0AAV8YBX6"/>
<evidence type="ECO:0000256" key="10">
    <source>
        <dbReference type="SAM" id="MobiDB-lite"/>
    </source>
</evidence>
<evidence type="ECO:0000259" key="12">
    <source>
        <dbReference type="PROSITE" id="PS50950"/>
    </source>
</evidence>
<evidence type="ECO:0000256" key="5">
    <source>
        <dbReference type="ARBA" id="ARBA00022833"/>
    </source>
</evidence>
<dbReference type="InterPro" id="IPR036236">
    <property type="entry name" value="Znf_C2H2_sf"/>
</dbReference>
<dbReference type="SMART" id="SM00980">
    <property type="entry name" value="THAP"/>
    <property type="match status" value="1"/>
</dbReference>
<keyword evidence="14" id="KW-1185">Reference proteome</keyword>
<feature type="non-terminal residue" evidence="13">
    <location>
        <position position="338"/>
    </location>
</feature>
<accession>A0AAV8YBX6</accession>
<organism evidence="13 14">
    <name type="scientific">Aromia moschata</name>
    <dbReference type="NCBI Taxonomy" id="1265417"/>
    <lineage>
        <taxon>Eukaryota</taxon>
        <taxon>Metazoa</taxon>
        <taxon>Ecdysozoa</taxon>
        <taxon>Arthropoda</taxon>
        <taxon>Hexapoda</taxon>
        <taxon>Insecta</taxon>
        <taxon>Pterygota</taxon>
        <taxon>Neoptera</taxon>
        <taxon>Endopterygota</taxon>
        <taxon>Coleoptera</taxon>
        <taxon>Polyphaga</taxon>
        <taxon>Cucujiformia</taxon>
        <taxon>Chrysomeloidea</taxon>
        <taxon>Cerambycidae</taxon>
        <taxon>Cerambycinae</taxon>
        <taxon>Callichromatini</taxon>
        <taxon>Aromia</taxon>
    </lineage>
</organism>
<dbReference type="InterPro" id="IPR006612">
    <property type="entry name" value="THAP_Znf"/>
</dbReference>
<evidence type="ECO:0000256" key="2">
    <source>
        <dbReference type="ARBA" id="ARBA00022723"/>
    </source>
</evidence>
<dbReference type="PROSITE" id="PS50157">
    <property type="entry name" value="ZINC_FINGER_C2H2_2"/>
    <property type="match status" value="2"/>
</dbReference>
<keyword evidence="6 9" id="KW-0238">DNA-binding</keyword>
<dbReference type="PROSITE" id="PS50950">
    <property type="entry name" value="ZF_THAP"/>
    <property type="match status" value="1"/>
</dbReference>
<keyword evidence="4 8" id="KW-0863">Zinc-finger</keyword>
<feature type="domain" description="C2H2-type" evidence="11">
    <location>
        <begin position="218"/>
        <end position="245"/>
    </location>
</feature>
<dbReference type="FunFam" id="3.30.160.60:FF:002203">
    <property type="entry name" value="Zinc finger protein 142-like Protein"/>
    <property type="match status" value="1"/>
</dbReference>
<name>A0AAV8YBX6_9CUCU</name>
<evidence type="ECO:0000256" key="4">
    <source>
        <dbReference type="ARBA" id="ARBA00022771"/>
    </source>
</evidence>
<dbReference type="Gene3D" id="6.20.210.20">
    <property type="entry name" value="THAP domain"/>
    <property type="match status" value="1"/>
</dbReference>
<dbReference type="SUPFAM" id="SSF57716">
    <property type="entry name" value="Glucocorticoid receptor-like (DNA-binding domain)"/>
    <property type="match status" value="1"/>
</dbReference>
<evidence type="ECO:0000256" key="3">
    <source>
        <dbReference type="ARBA" id="ARBA00022737"/>
    </source>
</evidence>
<dbReference type="GO" id="GO:0003677">
    <property type="term" value="F:DNA binding"/>
    <property type="evidence" value="ECO:0007669"/>
    <property type="project" value="UniProtKB-UniRule"/>
</dbReference>
<evidence type="ECO:0000256" key="8">
    <source>
        <dbReference type="PROSITE-ProRule" id="PRU00042"/>
    </source>
</evidence>
<feature type="domain" description="THAP-type" evidence="12">
    <location>
        <begin position="1"/>
        <end position="79"/>
    </location>
</feature>
<dbReference type="SMART" id="SM00355">
    <property type="entry name" value="ZnF_C2H2"/>
    <property type="match status" value="4"/>
</dbReference>
<dbReference type="EMBL" id="JAPWTK010000138">
    <property type="protein sequence ID" value="KAJ8948339.1"/>
    <property type="molecule type" value="Genomic_DNA"/>
</dbReference>
<proteinExistence type="predicted"/>
<keyword evidence="3" id="KW-0677">Repeat</keyword>
<evidence type="ECO:0000256" key="7">
    <source>
        <dbReference type="ARBA" id="ARBA00023242"/>
    </source>
</evidence>
<keyword evidence="7" id="KW-0539">Nucleus</keyword>
<keyword evidence="5" id="KW-0862">Zinc</keyword>
<evidence type="ECO:0000259" key="11">
    <source>
        <dbReference type="PROSITE" id="PS50157"/>
    </source>
</evidence>
<dbReference type="SUPFAM" id="SSF57667">
    <property type="entry name" value="beta-beta-alpha zinc fingers"/>
    <property type="match status" value="1"/>
</dbReference>